<evidence type="ECO:0000256" key="5">
    <source>
        <dbReference type="ARBA" id="ARBA00022777"/>
    </source>
</evidence>
<evidence type="ECO:0000313" key="11">
    <source>
        <dbReference type="Proteomes" id="UP000654075"/>
    </source>
</evidence>
<dbReference type="InterPro" id="IPR000719">
    <property type="entry name" value="Prot_kinase_dom"/>
</dbReference>
<dbReference type="AlphaFoldDB" id="A0A813F140"/>
<feature type="non-terminal residue" evidence="10">
    <location>
        <position position="407"/>
    </location>
</feature>
<evidence type="ECO:0000256" key="7">
    <source>
        <dbReference type="SAM" id="MobiDB-lite"/>
    </source>
</evidence>
<sequence length="407" mass="45693">VRAVKIIENDTEGGDWSNSAMFRKEVGLLQKMNHPNIVAFWDVYEDKHFLYVVMDVCKGGEVFSKIIELKRFTEANAATLGAQMLAAIDYVHKKEIMHRDIKAENFLLSDTSPTSVVKMIDFGMACKFGHGQVFTEICGSPHYLAPELIGQKYNRMVDMWAFGVLLYLIMYGHYPFDSKNTREIMVKVLTEPIKWQTKAKLHLDTIAFLKLCLEQSPKKRIKPEDALKHKWVTSAASPDVVESSEKAAEPAEDLGECIRSAHKKITSSKKEVDKAVDKMRTDKLVQINNDFKKGIRCGTRLGETPKEDFMSKPEFIRRDNRLTTAPSRAIQQAVNPISMLIAGAAKATATATAAVTRKPNEGKVTRFAPERDTSEVDMKDSKPEPESSADAASPPEERAAPQRKNKQ</sequence>
<dbReference type="Gene3D" id="1.10.510.10">
    <property type="entry name" value="Transferase(Phosphotransferase) domain 1"/>
    <property type="match status" value="1"/>
</dbReference>
<keyword evidence="2" id="KW-0723">Serine/threonine-protein kinase</keyword>
<evidence type="ECO:0000256" key="6">
    <source>
        <dbReference type="ARBA" id="ARBA00022840"/>
    </source>
</evidence>
<evidence type="ECO:0000256" key="2">
    <source>
        <dbReference type="ARBA" id="ARBA00022527"/>
    </source>
</evidence>
<dbReference type="SUPFAM" id="SSF56112">
    <property type="entry name" value="Protein kinase-like (PK-like)"/>
    <property type="match status" value="1"/>
</dbReference>
<reference evidence="10" key="1">
    <citation type="submission" date="2021-02" db="EMBL/GenBank/DDBJ databases">
        <authorList>
            <person name="Dougan E. K."/>
            <person name="Rhodes N."/>
            <person name="Thang M."/>
            <person name="Chan C."/>
        </authorList>
    </citation>
    <scope>NUCLEOTIDE SEQUENCE</scope>
</reference>
<feature type="domain" description="Protein kinase" evidence="9">
    <location>
        <begin position="1"/>
        <end position="232"/>
    </location>
</feature>
<dbReference type="InterPro" id="IPR008271">
    <property type="entry name" value="Ser/Thr_kinase_AS"/>
</dbReference>
<dbReference type="InterPro" id="IPR050205">
    <property type="entry name" value="CDPK_Ser/Thr_kinases"/>
</dbReference>
<name>A0A813F140_POLGL</name>
<evidence type="ECO:0000256" key="8">
    <source>
        <dbReference type="SAM" id="Phobius"/>
    </source>
</evidence>
<dbReference type="PROSITE" id="PS50011">
    <property type="entry name" value="PROTEIN_KINASE_DOM"/>
    <property type="match status" value="1"/>
</dbReference>
<dbReference type="Proteomes" id="UP000654075">
    <property type="component" value="Unassembled WGS sequence"/>
</dbReference>
<dbReference type="OMA" id="PELICTQ"/>
<dbReference type="PANTHER" id="PTHR24349">
    <property type="entry name" value="SERINE/THREONINE-PROTEIN KINASE"/>
    <property type="match status" value="1"/>
</dbReference>
<evidence type="ECO:0000256" key="4">
    <source>
        <dbReference type="ARBA" id="ARBA00022741"/>
    </source>
</evidence>
<feature type="compositionally biased region" description="Basic and acidic residues" evidence="7">
    <location>
        <begin position="358"/>
        <end position="385"/>
    </location>
</feature>
<keyword evidence="4" id="KW-0547">Nucleotide-binding</keyword>
<feature type="transmembrane region" description="Helical" evidence="8">
    <location>
        <begin position="159"/>
        <end position="176"/>
    </location>
</feature>
<dbReference type="GO" id="GO:0005524">
    <property type="term" value="F:ATP binding"/>
    <property type="evidence" value="ECO:0007669"/>
    <property type="project" value="UniProtKB-KW"/>
</dbReference>
<dbReference type="Pfam" id="PF00069">
    <property type="entry name" value="Pkinase"/>
    <property type="match status" value="1"/>
</dbReference>
<comment type="caution">
    <text evidence="10">The sequence shown here is derived from an EMBL/GenBank/DDBJ whole genome shotgun (WGS) entry which is preliminary data.</text>
</comment>
<comment type="subunit">
    <text evidence="1">Monomer.</text>
</comment>
<keyword evidence="11" id="KW-1185">Reference proteome</keyword>
<proteinExistence type="predicted"/>
<dbReference type="SMART" id="SM00220">
    <property type="entry name" value="S_TKc"/>
    <property type="match status" value="1"/>
</dbReference>
<evidence type="ECO:0000256" key="3">
    <source>
        <dbReference type="ARBA" id="ARBA00022679"/>
    </source>
</evidence>
<dbReference type="EMBL" id="CAJNNV010018657">
    <property type="protein sequence ID" value="CAE8606108.1"/>
    <property type="molecule type" value="Genomic_DNA"/>
</dbReference>
<evidence type="ECO:0000313" key="10">
    <source>
        <dbReference type="EMBL" id="CAE8606108.1"/>
    </source>
</evidence>
<gene>
    <name evidence="10" type="ORF">PGLA1383_LOCUS24100</name>
</gene>
<keyword evidence="3" id="KW-0808">Transferase</keyword>
<keyword evidence="8" id="KW-0472">Membrane</keyword>
<dbReference type="FunFam" id="1.10.510.10:FF:000571">
    <property type="entry name" value="Maternal embryonic leucine zipper kinase"/>
    <property type="match status" value="1"/>
</dbReference>
<keyword evidence="8" id="KW-0812">Transmembrane</keyword>
<keyword evidence="6" id="KW-0067">ATP-binding</keyword>
<dbReference type="InterPro" id="IPR011009">
    <property type="entry name" value="Kinase-like_dom_sf"/>
</dbReference>
<keyword evidence="8" id="KW-1133">Transmembrane helix</keyword>
<keyword evidence="5" id="KW-0418">Kinase</keyword>
<dbReference type="GO" id="GO:0004674">
    <property type="term" value="F:protein serine/threonine kinase activity"/>
    <property type="evidence" value="ECO:0007669"/>
    <property type="project" value="UniProtKB-KW"/>
</dbReference>
<protein>
    <recommendedName>
        <fullName evidence="9">Protein kinase domain-containing protein</fullName>
    </recommendedName>
</protein>
<feature type="non-terminal residue" evidence="10">
    <location>
        <position position="1"/>
    </location>
</feature>
<feature type="region of interest" description="Disordered" evidence="7">
    <location>
        <begin position="351"/>
        <end position="407"/>
    </location>
</feature>
<organism evidence="10 11">
    <name type="scientific">Polarella glacialis</name>
    <name type="common">Dinoflagellate</name>
    <dbReference type="NCBI Taxonomy" id="89957"/>
    <lineage>
        <taxon>Eukaryota</taxon>
        <taxon>Sar</taxon>
        <taxon>Alveolata</taxon>
        <taxon>Dinophyceae</taxon>
        <taxon>Suessiales</taxon>
        <taxon>Suessiaceae</taxon>
        <taxon>Polarella</taxon>
    </lineage>
</organism>
<dbReference type="PROSITE" id="PS00108">
    <property type="entry name" value="PROTEIN_KINASE_ST"/>
    <property type="match status" value="1"/>
</dbReference>
<dbReference type="OrthoDB" id="193931at2759"/>
<accession>A0A813F140</accession>
<evidence type="ECO:0000259" key="9">
    <source>
        <dbReference type="PROSITE" id="PS50011"/>
    </source>
</evidence>
<evidence type="ECO:0000256" key="1">
    <source>
        <dbReference type="ARBA" id="ARBA00011245"/>
    </source>
</evidence>